<dbReference type="AlphaFoldDB" id="A0AAD8YC62"/>
<sequence length="180" mass="20091">MNPNLPSEGFRDAHRGGQDYIQRRGEDGEEGGATNTAAAAADGTIADTASASETTNPPSTTANEQHLFQQRQPPQPPQSQQLEGGGYSFPKLSPGRQRNYKSPMTEASSALQQSFRRKNVVSSLERVVYNPREQQSVGQRSMENHKYNHQRCKRRSTTQYQHCHIHIINPSGTIQSRKFP</sequence>
<proteinExistence type="predicted"/>
<gene>
    <name evidence="2" type="ORF">QTG54_006359</name>
</gene>
<organism evidence="2 3">
    <name type="scientific">Skeletonema marinoi</name>
    <dbReference type="NCBI Taxonomy" id="267567"/>
    <lineage>
        <taxon>Eukaryota</taxon>
        <taxon>Sar</taxon>
        <taxon>Stramenopiles</taxon>
        <taxon>Ochrophyta</taxon>
        <taxon>Bacillariophyta</taxon>
        <taxon>Coscinodiscophyceae</taxon>
        <taxon>Thalassiosirophycidae</taxon>
        <taxon>Thalassiosirales</taxon>
        <taxon>Skeletonemataceae</taxon>
        <taxon>Skeletonema</taxon>
        <taxon>Skeletonema marinoi-dohrnii complex</taxon>
    </lineage>
</organism>
<feature type="compositionally biased region" description="Low complexity" evidence="1">
    <location>
        <begin position="32"/>
        <end position="51"/>
    </location>
</feature>
<evidence type="ECO:0000313" key="3">
    <source>
        <dbReference type="Proteomes" id="UP001224775"/>
    </source>
</evidence>
<evidence type="ECO:0000313" key="2">
    <source>
        <dbReference type="EMBL" id="KAK1742762.1"/>
    </source>
</evidence>
<feature type="compositionally biased region" description="Polar residues" evidence="1">
    <location>
        <begin position="52"/>
        <end position="68"/>
    </location>
</feature>
<feature type="compositionally biased region" description="Basic and acidic residues" evidence="1">
    <location>
        <begin position="9"/>
        <end position="26"/>
    </location>
</feature>
<comment type="caution">
    <text evidence="2">The sequence shown here is derived from an EMBL/GenBank/DDBJ whole genome shotgun (WGS) entry which is preliminary data.</text>
</comment>
<evidence type="ECO:0000256" key="1">
    <source>
        <dbReference type="SAM" id="MobiDB-lite"/>
    </source>
</evidence>
<protein>
    <submittedName>
        <fullName evidence="2">Uncharacterized protein</fullName>
    </submittedName>
</protein>
<feature type="region of interest" description="Disordered" evidence="1">
    <location>
        <begin position="1"/>
        <end position="113"/>
    </location>
</feature>
<feature type="compositionally biased region" description="Polar residues" evidence="1">
    <location>
        <begin position="100"/>
        <end position="113"/>
    </location>
</feature>
<keyword evidence="3" id="KW-1185">Reference proteome</keyword>
<reference evidence="2" key="1">
    <citation type="submission" date="2023-06" db="EMBL/GenBank/DDBJ databases">
        <title>Survivors Of The Sea: Transcriptome response of Skeletonema marinoi to long-term dormancy.</title>
        <authorList>
            <person name="Pinder M.I.M."/>
            <person name="Kourtchenko O."/>
            <person name="Robertson E.K."/>
            <person name="Larsson T."/>
            <person name="Maumus F."/>
            <person name="Osuna-Cruz C.M."/>
            <person name="Vancaester E."/>
            <person name="Stenow R."/>
            <person name="Vandepoele K."/>
            <person name="Ploug H."/>
            <person name="Bruchert V."/>
            <person name="Godhe A."/>
            <person name="Topel M."/>
        </authorList>
    </citation>
    <scope>NUCLEOTIDE SEQUENCE</scope>
    <source>
        <strain evidence="2">R05AC</strain>
    </source>
</reference>
<dbReference type="EMBL" id="JATAAI010000010">
    <property type="protein sequence ID" value="KAK1742762.1"/>
    <property type="molecule type" value="Genomic_DNA"/>
</dbReference>
<accession>A0AAD8YC62</accession>
<dbReference type="Proteomes" id="UP001224775">
    <property type="component" value="Unassembled WGS sequence"/>
</dbReference>
<name>A0AAD8YC62_9STRA</name>